<proteinExistence type="predicted"/>
<evidence type="ECO:0000313" key="2">
    <source>
        <dbReference type="EMBL" id="CDJ52644.1"/>
    </source>
</evidence>
<sequence length="115" mass="11952">MSSSSSWEQRLAAADGGAAAAATAAGEAAAAEGQPAAAAALPDAAVCADIAQRMQHADSFWQQLEAAAADVGPQRIKQFVATFKQAHDRKVQEVNLEQADHLASQIFAALQQQHN</sequence>
<protein>
    <submittedName>
        <fullName evidence="2">Uncharacterized protein</fullName>
    </submittedName>
</protein>
<dbReference type="OrthoDB" id="10453456at2759"/>
<feature type="region of interest" description="Disordered" evidence="1">
    <location>
        <begin position="1"/>
        <end position="35"/>
    </location>
</feature>
<keyword evidence="3" id="KW-1185">Reference proteome</keyword>
<reference evidence="2" key="1">
    <citation type="submission" date="2013-10" db="EMBL/GenBank/DDBJ databases">
        <title>Genomic analysis of the causative agents of coccidiosis in chickens.</title>
        <authorList>
            <person name="Reid A.J."/>
            <person name="Blake D."/>
            <person name="Billington K."/>
            <person name="Browne H."/>
            <person name="Dunn M."/>
            <person name="Hung S."/>
            <person name="Kawahara F."/>
            <person name="Miranda-Saavedra D."/>
            <person name="Mourier T."/>
            <person name="Nagra H."/>
            <person name="Otto T.D."/>
            <person name="Rawlings N."/>
            <person name="Sanchez A."/>
            <person name="Sanders M."/>
            <person name="Subramaniam C."/>
            <person name="Tay Y."/>
            <person name="Dear P."/>
            <person name="Doerig C."/>
            <person name="Gruber A."/>
            <person name="Parkinson J."/>
            <person name="Shirley M."/>
            <person name="Wan K.L."/>
            <person name="Berriman M."/>
            <person name="Tomley F."/>
            <person name="Pain A."/>
        </authorList>
    </citation>
    <scope>NUCLEOTIDE SEQUENCE [LARGE SCALE GENOMIC DNA]</scope>
    <source>
        <strain evidence="2">Houghton</strain>
    </source>
</reference>
<accession>U6LVM9</accession>
<dbReference type="AlphaFoldDB" id="U6LVM9"/>
<evidence type="ECO:0000313" key="3">
    <source>
        <dbReference type="Proteomes" id="UP000030750"/>
    </source>
</evidence>
<gene>
    <name evidence="2" type="ORF">EBH_0051280</name>
</gene>
<dbReference type="EMBL" id="HG713165">
    <property type="protein sequence ID" value="CDJ52644.1"/>
    <property type="molecule type" value="Genomic_DNA"/>
</dbReference>
<evidence type="ECO:0000256" key="1">
    <source>
        <dbReference type="SAM" id="MobiDB-lite"/>
    </source>
</evidence>
<dbReference type="VEuPathDB" id="ToxoDB:EBH_0051280"/>
<feature type="compositionally biased region" description="Low complexity" evidence="1">
    <location>
        <begin position="11"/>
        <end position="35"/>
    </location>
</feature>
<dbReference type="Proteomes" id="UP000030750">
    <property type="component" value="Unassembled WGS sequence"/>
</dbReference>
<reference evidence="2" key="2">
    <citation type="submission" date="2013-10" db="EMBL/GenBank/DDBJ databases">
        <authorList>
            <person name="Aslett M."/>
        </authorList>
    </citation>
    <scope>NUCLEOTIDE SEQUENCE [LARGE SCALE GENOMIC DNA]</scope>
    <source>
        <strain evidence="2">Houghton</strain>
    </source>
</reference>
<name>U6LVM9_9EIME</name>
<organism evidence="2 3">
    <name type="scientific">Eimeria brunetti</name>
    <dbReference type="NCBI Taxonomy" id="51314"/>
    <lineage>
        <taxon>Eukaryota</taxon>
        <taxon>Sar</taxon>
        <taxon>Alveolata</taxon>
        <taxon>Apicomplexa</taxon>
        <taxon>Conoidasida</taxon>
        <taxon>Coccidia</taxon>
        <taxon>Eucoccidiorida</taxon>
        <taxon>Eimeriorina</taxon>
        <taxon>Eimeriidae</taxon>
        <taxon>Eimeria</taxon>
    </lineage>
</organism>